<evidence type="ECO:0000256" key="7">
    <source>
        <dbReference type="ARBA" id="ARBA00022968"/>
    </source>
</evidence>
<evidence type="ECO:0000256" key="5">
    <source>
        <dbReference type="ARBA" id="ARBA00022679"/>
    </source>
</evidence>
<keyword evidence="9" id="KW-0472">Membrane</keyword>
<reference evidence="14 15" key="1">
    <citation type="journal article" date="2021" name="Nat. Plants">
        <title>The Taxus genome provides insights into paclitaxel biosynthesis.</title>
        <authorList>
            <person name="Xiong X."/>
            <person name="Gou J."/>
            <person name="Liao Q."/>
            <person name="Li Y."/>
            <person name="Zhou Q."/>
            <person name="Bi G."/>
            <person name="Li C."/>
            <person name="Du R."/>
            <person name="Wang X."/>
            <person name="Sun T."/>
            <person name="Guo L."/>
            <person name="Liang H."/>
            <person name="Lu P."/>
            <person name="Wu Y."/>
            <person name="Zhang Z."/>
            <person name="Ro D.K."/>
            <person name="Shang Y."/>
            <person name="Huang S."/>
            <person name="Yan J."/>
        </authorList>
    </citation>
    <scope>NUCLEOTIDE SEQUENCE [LARGE SCALE GENOMIC DNA]</scope>
    <source>
        <strain evidence="14">Ta-2019</strain>
    </source>
</reference>
<keyword evidence="6" id="KW-0812">Transmembrane</keyword>
<feature type="non-terminal residue" evidence="14">
    <location>
        <position position="1"/>
    </location>
</feature>
<evidence type="ECO:0000256" key="8">
    <source>
        <dbReference type="ARBA" id="ARBA00022989"/>
    </source>
</evidence>
<evidence type="ECO:0000256" key="10">
    <source>
        <dbReference type="ARBA" id="ARBA00023180"/>
    </source>
</evidence>
<evidence type="ECO:0000256" key="9">
    <source>
        <dbReference type="ARBA" id="ARBA00023136"/>
    </source>
</evidence>
<dbReference type="InterPro" id="IPR024709">
    <property type="entry name" value="FucosylTrfase_pln"/>
</dbReference>
<feature type="non-terminal residue" evidence="14">
    <location>
        <position position="452"/>
    </location>
</feature>
<keyword evidence="11" id="KW-0294">Fucose metabolism</keyword>
<evidence type="ECO:0000256" key="2">
    <source>
        <dbReference type="ARBA" id="ARBA00004881"/>
    </source>
</evidence>
<sequence length="452" mass="51219">TSQYRKLWGPVKSLETLQPFANPRGNNYPAASWHNNGFIFVKIQGGFQEIRTSICDVVAVARLLNVTLVIPELQETTSTKRISLKFKSFGYLYDEEQFIAALTNDVLIVKSLPKRFKTARKNNELPVFTPAYSASTDFYLREVLPSLKKQKAVGLLVSGGGCLQPILPPKLAEYQRLRCRVAFHALRFRQEIWELGTRIVQRLQASGRPYLVFHTGLVKDALAYHGCAELFQVTRLVGILLRAMGYPPDTIIYVSGGEVFGGQRVLIPLRAMFNNLVDRTSLCTDKELSVMYGPEEPLISPSPPPPPSDSEKIRLAGWQKAGPRPRPLPPPAARPKYPQEIEGWWGWVAETDKEPEPTALDLRMRAHKLLWEALDYIVSVEADTFFPGFDRDGNGRPDFASLVMGHRIYESASLKTYRPDRKVIVKLLDDIRDHLYKPNHTWLVAVREHLNT</sequence>
<dbReference type="GO" id="GO:0016020">
    <property type="term" value="C:membrane"/>
    <property type="evidence" value="ECO:0007669"/>
    <property type="project" value="UniProtKB-SubCell"/>
</dbReference>
<keyword evidence="15" id="KW-1185">Reference proteome</keyword>
<dbReference type="AlphaFoldDB" id="A0AA38LGQ4"/>
<keyword evidence="10" id="KW-0325">Glycoprotein</keyword>
<evidence type="ECO:0000313" key="15">
    <source>
        <dbReference type="Proteomes" id="UP000824469"/>
    </source>
</evidence>
<comment type="caution">
    <text evidence="14">The sequence shown here is derived from an EMBL/GenBank/DDBJ whole genome shotgun (WGS) entry which is preliminary data.</text>
</comment>
<dbReference type="Proteomes" id="UP000824469">
    <property type="component" value="Unassembled WGS sequence"/>
</dbReference>
<dbReference type="GO" id="GO:0005794">
    <property type="term" value="C:Golgi apparatus"/>
    <property type="evidence" value="ECO:0007669"/>
    <property type="project" value="TreeGrafter"/>
</dbReference>
<evidence type="ECO:0000256" key="4">
    <source>
        <dbReference type="ARBA" id="ARBA00022676"/>
    </source>
</evidence>
<name>A0AA38LGQ4_TAXCH</name>
<comment type="pathway">
    <text evidence="2">Glycan metabolism.</text>
</comment>
<organism evidence="14 15">
    <name type="scientific">Taxus chinensis</name>
    <name type="common">Chinese yew</name>
    <name type="synonym">Taxus wallichiana var. chinensis</name>
    <dbReference type="NCBI Taxonomy" id="29808"/>
    <lineage>
        <taxon>Eukaryota</taxon>
        <taxon>Viridiplantae</taxon>
        <taxon>Streptophyta</taxon>
        <taxon>Embryophyta</taxon>
        <taxon>Tracheophyta</taxon>
        <taxon>Spermatophyta</taxon>
        <taxon>Pinopsida</taxon>
        <taxon>Pinidae</taxon>
        <taxon>Conifers II</taxon>
        <taxon>Cupressales</taxon>
        <taxon>Taxaceae</taxon>
        <taxon>Taxus</taxon>
    </lineage>
</organism>
<dbReference type="OMA" id="CPRWIEN"/>
<proteinExistence type="inferred from homology"/>
<evidence type="ECO:0000256" key="1">
    <source>
        <dbReference type="ARBA" id="ARBA00004606"/>
    </source>
</evidence>
<dbReference type="GO" id="GO:0016757">
    <property type="term" value="F:glycosyltransferase activity"/>
    <property type="evidence" value="ECO:0007669"/>
    <property type="project" value="UniProtKB-KW"/>
</dbReference>
<accession>A0AA38LGQ4</accession>
<dbReference type="InterPro" id="IPR019378">
    <property type="entry name" value="GDP-Fuc_O-FucTrfase"/>
</dbReference>
<comment type="similarity">
    <text evidence="3">Belongs to the glycosyltransferase GT106 family.</text>
</comment>
<keyword evidence="7" id="KW-0735">Signal-anchor</keyword>
<keyword evidence="4" id="KW-0328">Glycosyltransferase</keyword>
<protein>
    <recommendedName>
        <fullName evidence="13">O-fucosyltransferase family protein</fullName>
    </recommendedName>
</protein>
<dbReference type="Pfam" id="PF10250">
    <property type="entry name" value="O-FucT"/>
    <property type="match status" value="1"/>
</dbReference>
<dbReference type="GO" id="GO:0006004">
    <property type="term" value="P:fucose metabolic process"/>
    <property type="evidence" value="ECO:0007669"/>
    <property type="project" value="UniProtKB-KW"/>
</dbReference>
<keyword evidence="5" id="KW-0808">Transferase</keyword>
<dbReference type="EMBL" id="JAHRHJ020000003">
    <property type="protein sequence ID" value="KAH9323824.1"/>
    <property type="molecule type" value="Genomic_DNA"/>
</dbReference>
<evidence type="ECO:0000256" key="11">
    <source>
        <dbReference type="ARBA" id="ARBA00023253"/>
    </source>
</evidence>
<evidence type="ECO:0000256" key="13">
    <source>
        <dbReference type="ARBA" id="ARBA00030350"/>
    </source>
</evidence>
<keyword evidence="8" id="KW-1133">Transmembrane helix</keyword>
<keyword evidence="12" id="KW-0119">Carbohydrate metabolism</keyword>
<evidence type="ECO:0000313" key="14">
    <source>
        <dbReference type="EMBL" id="KAH9323824.1"/>
    </source>
</evidence>
<gene>
    <name evidence="14" type="ORF">KI387_018463</name>
</gene>
<evidence type="ECO:0000256" key="3">
    <source>
        <dbReference type="ARBA" id="ARBA00007737"/>
    </source>
</evidence>
<dbReference type="PANTHER" id="PTHR31741:SF6">
    <property type="entry name" value="PROTEIN EMBRYO SAC DEVELOPMENT ARREST 30"/>
    <property type="match status" value="1"/>
</dbReference>
<comment type="subcellular location">
    <subcellularLocation>
        <location evidence="1">Membrane</location>
        <topology evidence="1">Single-pass type II membrane protein</topology>
    </subcellularLocation>
</comment>
<evidence type="ECO:0000256" key="12">
    <source>
        <dbReference type="ARBA" id="ARBA00023277"/>
    </source>
</evidence>
<dbReference type="PANTHER" id="PTHR31741">
    <property type="entry name" value="OS02G0726500 PROTEIN-RELATED"/>
    <property type="match status" value="1"/>
</dbReference>
<dbReference type="PIRSF" id="PIRSF009360">
    <property type="entry name" value="UCP009360"/>
    <property type="match status" value="1"/>
</dbReference>
<evidence type="ECO:0000256" key="6">
    <source>
        <dbReference type="ARBA" id="ARBA00022692"/>
    </source>
</evidence>